<evidence type="ECO:0000256" key="8">
    <source>
        <dbReference type="ARBA" id="ARBA00023211"/>
    </source>
</evidence>
<evidence type="ECO:0000256" key="12">
    <source>
        <dbReference type="ARBA" id="ARBA00052293"/>
    </source>
</evidence>
<dbReference type="InterPro" id="IPR002495">
    <property type="entry name" value="Glyco_trans_8"/>
</dbReference>
<dbReference type="InterPro" id="IPR050587">
    <property type="entry name" value="GNT1/Glycosyltrans_8"/>
</dbReference>
<evidence type="ECO:0000256" key="4">
    <source>
        <dbReference type="ARBA" id="ARBA00022679"/>
    </source>
</evidence>
<keyword evidence="6" id="KW-0320">Glycogen biosynthesis</keyword>
<keyword evidence="8" id="KW-0464">Manganese</keyword>
<dbReference type="InterPro" id="IPR029044">
    <property type="entry name" value="Nucleotide-diphossugar_trans"/>
</dbReference>
<feature type="region of interest" description="Disordered" evidence="14">
    <location>
        <begin position="438"/>
        <end position="489"/>
    </location>
</feature>
<organism evidence="15 17">
    <name type="scientific">Lasallia pustulata</name>
    <dbReference type="NCBI Taxonomy" id="136370"/>
    <lineage>
        <taxon>Eukaryota</taxon>
        <taxon>Fungi</taxon>
        <taxon>Dikarya</taxon>
        <taxon>Ascomycota</taxon>
        <taxon>Pezizomycotina</taxon>
        <taxon>Lecanoromycetes</taxon>
        <taxon>OSLEUM clade</taxon>
        <taxon>Umbilicariomycetidae</taxon>
        <taxon>Umbilicariales</taxon>
        <taxon>Umbilicariaceae</taxon>
        <taxon>Lasallia</taxon>
    </lineage>
</organism>
<dbReference type="Pfam" id="PF01501">
    <property type="entry name" value="Glyco_transf_8"/>
    <property type="match status" value="1"/>
</dbReference>
<evidence type="ECO:0000256" key="7">
    <source>
        <dbReference type="ARBA" id="ARBA00023180"/>
    </source>
</evidence>
<evidence type="ECO:0000313" key="16">
    <source>
        <dbReference type="EMBL" id="KAA6407053.1"/>
    </source>
</evidence>
<evidence type="ECO:0000256" key="9">
    <source>
        <dbReference type="ARBA" id="ARBA00038162"/>
    </source>
</evidence>
<dbReference type="FunFam" id="3.90.550.10:FF:000092">
    <property type="entry name" value="Glycogenin 2"/>
    <property type="match status" value="1"/>
</dbReference>
<dbReference type="Proteomes" id="UP000324767">
    <property type="component" value="Unassembled WGS sequence"/>
</dbReference>
<comment type="catalytic activity">
    <reaction evidence="11">
        <text>[1,4-alpha-D-glucosyl](n)-L-tyrosyl-[glycogenin] + UDP-alpha-D-glucose = [1,4-alpha-D-glucosyl](n+1)-L-tyrosyl-[glycogenin] + UDP + H(+)</text>
        <dbReference type="Rhea" id="RHEA:56560"/>
        <dbReference type="Rhea" id="RHEA-COMP:14606"/>
        <dbReference type="Rhea" id="RHEA-COMP:14607"/>
        <dbReference type="ChEBI" id="CHEBI:15378"/>
        <dbReference type="ChEBI" id="CHEBI:58223"/>
        <dbReference type="ChEBI" id="CHEBI:58885"/>
        <dbReference type="ChEBI" id="CHEBI:140574"/>
        <dbReference type="EC" id="2.4.1.186"/>
    </reaction>
</comment>
<dbReference type="Gene3D" id="3.90.550.10">
    <property type="entry name" value="Spore Coat Polysaccharide Biosynthesis Protein SpsA, Chain A"/>
    <property type="match status" value="1"/>
</dbReference>
<evidence type="ECO:0000256" key="2">
    <source>
        <dbReference type="ARBA" id="ARBA00004496"/>
    </source>
</evidence>
<proteinExistence type="inferred from homology"/>
<accession>A0A5M8PAS3</accession>
<dbReference type="EMBL" id="VXIT01000039">
    <property type="protein sequence ID" value="KAA6406361.1"/>
    <property type="molecule type" value="Genomic_DNA"/>
</dbReference>
<comment type="cofactor">
    <cofactor evidence="1">
        <name>Mn(2+)</name>
        <dbReference type="ChEBI" id="CHEBI:29035"/>
    </cofactor>
</comment>
<evidence type="ECO:0000256" key="10">
    <source>
        <dbReference type="ARBA" id="ARBA00038934"/>
    </source>
</evidence>
<evidence type="ECO:0000256" key="6">
    <source>
        <dbReference type="ARBA" id="ARBA00023056"/>
    </source>
</evidence>
<evidence type="ECO:0000256" key="3">
    <source>
        <dbReference type="ARBA" id="ARBA00022490"/>
    </source>
</evidence>
<comment type="subcellular location">
    <subcellularLocation>
        <location evidence="2">Cytoplasm</location>
    </subcellularLocation>
</comment>
<comment type="function">
    <text evidence="13">Self-glucosylating initiator of glycogen synthesis. It catalyzes the formation of a short alpha (1,4)-glucosyl chain covalently attached via a glucose 1-O-tyrosyl linkage to internal tyrosine residues and these chains act as primers for the elongation reaction catalyzed by glycogen synthase.</text>
</comment>
<evidence type="ECO:0000256" key="5">
    <source>
        <dbReference type="ARBA" id="ARBA00022723"/>
    </source>
</evidence>
<feature type="compositionally biased region" description="Basic and acidic residues" evidence="14">
    <location>
        <begin position="599"/>
        <end position="618"/>
    </location>
</feature>
<dbReference type="EC" id="2.4.1.186" evidence="10"/>
<name>A0A5M8PAS3_9LECA</name>
<reference evidence="15 17" key="1">
    <citation type="submission" date="2019-09" db="EMBL/GenBank/DDBJ databases">
        <title>The hologenome of the rock-dwelling lichen Lasallia pustulata.</title>
        <authorList>
            <person name="Greshake Tzovaras B."/>
            <person name="Segers F."/>
            <person name="Bicker A."/>
            <person name="Dal Grande F."/>
            <person name="Otte J."/>
            <person name="Hankeln T."/>
            <person name="Schmitt I."/>
            <person name="Ebersberger I."/>
        </authorList>
    </citation>
    <scope>NUCLEOTIDE SEQUENCE [LARGE SCALE GENOMIC DNA]</scope>
    <source>
        <strain evidence="15">A1-1</strain>
    </source>
</reference>
<dbReference type="SUPFAM" id="SSF53448">
    <property type="entry name" value="Nucleotide-diphospho-sugar transferases"/>
    <property type="match status" value="1"/>
</dbReference>
<dbReference type="PANTHER" id="PTHR11183">
    <property type="entry name" value="GLYCOGENIN SUBFAMILY MEMBER"/>
    <property type="match status" value="1"/>
</dbReference>
<comment type="caution">
    <text evidence="15">The sequence shown here is derived from an EMBL/GenBank/DDBJ whole genome shotgun (WGS) entry which is preliminary data.</text>
</comment>
<evidence type="ECO:0000256" key="11">
    <source>
        <dbReference type="ARBA" id="ARBA00050886"/>
    </source>
</evidence>
<protein>
    <recommendedName>
        <fullName evidence="10">glycogenin glucosyltransferase</fullName>
        <ecNumber evidence="10">2.4.1.186</ecNumber>
    </recommendedName>
</protein>
<dbReference type="GO" id="GO:0046872">
    <property type="term" value="F:metal ion binding"/>
    <property type="evidence" value="ECO:0007669"/>
    <property type="project" value="UniProtKB-KW"/>
</dbReference>
<dbReference type="CDD" id="cd02537">
    <property type="entry name" value="GT8_Glycogenin"/>
    <property type="match status" value="1"/>
</dbReference>
<comment type="similarity">
    <text evidence="9">Belongs to the glycosyltransferase 8 family. Glycogenin subfamily.</text>
</comment>
<evidence type="ECO:0000313" key="15">
    <source>
        <dbReference type="EMBL" id="KAA6406361.1"/>
    </source>
</evidence>
<dbReference type="EMBL" id="VXIT01000020">
    <property type="protein sequence ID" value="KAA6407053.1"/>
    <property type="molecule type" value="Genomic_DNA"/>
</dbReference>
<dbReference type="GO" id="GO:0005978">
    <property type="term" value="P:glycogen biosynthetic process"/>
    <property type="evidence" value="ECO:0007669"/>
    <property type="project" value="UniProtKB-KW"/>
</dbReference>
<evidence type="ECO:0000256" key="13">
    <source>
        <dbReference type="ARBA" id="ARBA00057883"/>
    </source>
</evidence>
<evidence type="ECO:0000313" key="17">
    <source>
        <dbReference type="Proteomes" id="UP000324767"/>
    </source>
</evidence>
<evidence type="ECO:0000256" key="14">
    <source>
        <dbReference type="SAM" id="MobiDB-lite"/>
    </source>
</evidence>
<comment type="catalytic activity">
    <reaction evidence="12">
        <text>L-tyrosyl-[glycogenin] + UDP-alpha-D-glucose = alpha-D-glucosyl-L-tyrosyl-[glycogenin] + UDP + H(+)</text>
        <dbReference type="Rhea" id="RHEA:23360"/>
        <dbReference type="Rhea" id="RHEA-COMP:14604"/>
        <dbReference type="Rhea" id="RHEA-COMP:14605"/>
        <dbReference type="ChEBI" id="CHEBI:15378"/>
        <dbReference type="ChEBI" id="CHEBI:46858"/>
        <dbReference type="ChEBI" id="CHEBI:58223"/>
        <dbReference type="ChEBI" id="CHEBI:58885"/>
        <dbReference type="ChEBI" id="CHEBI:140573"/>
        <dbReference type="EC" id="2.4.1.186"/>
    </reaction>
</comment>
<sequence>MCNAGQASELQFPISSLQRLQLITSPPACSPRHDSPHTWHSSNGSPGPVVAVQLIQMAAAGQDAYCTLLMSNEYLPGAAVLARSLRDAGTKKQLAVLITPDALQPSSIEVLRNLYDQVIPVSRIINQTPANLYLMNRSDLSSTFTKIALWRQTQFQRIVYLDADVVALRAPDELFDLDTNFAAVPDIGWPDCFNSGVLVLKPNMGDYYALLALAQRGISFDGADQGLLNMHFRDWQRMSFAYNCTPSGHYQYVPAYRHFQSSINMLHFIGHDKPWFTGREAKGSGGVYEEMLGRWWSVYDRHYRAPMSAYSSGQTHQGEQRVRQYVKGEATSSKTVKPPRTEETLPDKTAQDFEATPRPTVKQQPFSAPQMQWDAMYQPPPHNARPEASNFPTQTYTMSEDHSLFQAPKYPEPPKDMWYEVPKTPPTYERPKPIFPWEENQAKPNRVFPDDEPLSPRQRMLSPSWTTDDDRQAETSSPPTPTSLVVPAEPFSAFTRTNAWDEIPEIERYIFNNLQRRHSKIHVLSNSALNPGAKDASLNLQDADSVPHRRRPSMRLTDFPTEIERPSLPVTPAPVRRSSNFWGEERDAEGNLPAAEGVPKQEDWDPVAKLEELQRRQSDVLSRPEPMSPARNIPLRKLPGVVTPTLSDEDQAPFRPSTEFAELDFGARIVEKSGEDEGVFSPTES</sequence>
<feature type="region of interest" description="Disordered" evidence="14">
    <location>
        <begin position="564"/>
        <end position="657"/>
    </location>
</feature>
<dbReference type="GO" id="GO:0008466">
    <property type="term" value="F:glycogenin glucosyltransferase activity"/>
    <property type="evidence" value="ECO:0007669"/>
    <property type="project" value="UniProtKB-EC"/>
</dbReference>
<evidence type="ECO:0000256" key="1">
    <source>
        <dbReference type="ARBA" id="ARBA00001936"/>
    </source>
</evidence>
<dbReference type="GO" id="GO:0005737">
    <property type="term" value="C:cytoplasm"/>
    <property type="evidence" value="ECO:0007669"/>
    <property type="project" value="UniProtKB-SubCell"/>
</dbReference>
<keyword evidence="3" id="KW-0963">Cytoplasm</keyword>
<dbReference type="AlphaFoldDB" id="A0A5M8PAS3"/>
<keyword evidence="7" id="KW-0325">Glycoprotein</keyword>
<keyword evidence="4" id="KW-0808">Transferase</keyword>
<gene>
    <name evidence="16" type="ORF">FRX48_09119</name>
    <name evidence="15" type="ORF">FRX48_09851</name>
</gene>
<keyword evidence="5" id="KW-0479">Metal-binding</keyword>
<dbReference type="OrthoDB" id="2014201at2759"/>